<sequence>MLILPLHLLNVSQAYCIWQLAQPLIAALRNWHRETSCVARFLVCQPRPGMPSLHPPLDPELLATLHLGGDVMVLIPALKIGIICGPTTCRSFKAEDGFQTQYLCVNETAHLLTEATSSCIQGACSGLRRVCLSANVSINKIVIKYLKLLVLRHKGQFTGIRNINFLDILNAVFFDSKSSITALGAWTPSLGTPDRGDNLAPSVRRTTIRFAIY</sequence>
<reference evidence="1" key="1">
    <citation type="journal article" date="2021" name="Nat. Commun.">
        <title>Genetic determinants of endophytism in the Arabidopsis root mycobiome.</title>
        <authorList>
            <person name="Mesny F."/>
            <person name="Miyauchi S."/>
            <person name="Thiergart T."/>
            <person name="Pickel B."/>
            <person name="Atanasova L."/>
            <person name="Karlsson M."/>
            <person name="Huettel B."/>
            <person name="Barry K.W."/>
            <person name="Haridas S."/>
            <person name="Chen C."/>
            <person name="Bauer D."/>
            <person name="Andreopoulos W."/>
            <person name="Pangilinan J."/>
            <person name="LaButti K."/>
            <person name="Riley R."/>
            <person name="Lipzen A."/>
            <person name="Clum A."/>
            <person name="Drula E."/>
            <person name="Henrissat B."/>
            <person name="Kohler A."/>
            <person name="Grigoriev I.V."/>
            <person name="Martin F.M."/>
            <person name="Hacquard S."/>
        </authorList>
    </citation>
    <scope>NUCLEOTIDE SEQUENCE</scope>
    <source>
        <strain evidence="1">MPI-SDFR-AT-0120</strain>
    </source>
</reference>
<organism evidence="1 2">
    <name type="scientific">Paraphoma chrysanthemicola</name>
    <dbReference type="NCBI Taxonomy" id="798071"/>
    <lineage>
        <taxon>Eukaryota</taxon>
        <taxon>Fungi</taxon>
        <taxon>Dikarya</taxon>
        <taxon>Ascomycota</taxon>
        <taxon>Pezizomycotina</taxon>
        <taxon>Dothideomycetes</taxon>
        <taxon>Pleosporomycetidae</taxon>
        <taxon>Pleosporales</taxon>
        <taxon>Pleosporineae</taxon>
        <taxon>Phaeosphaeriaceae</taxon>
        <taxon>Paraphoma</taxon>
    </lineage>
</organism>
<name>A0A8K0VTH0_9PLEO</name>
<dbReference type="AlphaFoldDB" id="A0A8K0VTH0"/>
<evidence type="ECO:0000313" key="1">
    <source>
        <dbReference type="EMBL" id="KAH7074128.1"/>
    </source>
</evidence>
<evidence type="ECO:0000313" key="2">
    <source>
        <dbReference type="Proteomes" id="UP000813461"/>
    </source>
</evidence>
<comment type="caution">
    <text evidence="1">The sequence shown here is derived from an EMBL/GenBank/DDBJ whole genome shotgun (WGS) entry which is preliminary data.</text>
</comment>
<dbReference type="EMBL" id="JAGMVJ010000021">
    <property type="protein sequence ID" value="KAH7074128.1"/>
    <property type="molecule type" value="Genomic_DNA"/>
</dbReference>
<gene>
    <name evidence="1" type="ORF">FB567DRAFT_536822</name>
</gene>
<dbReference type="Proteomes" id="UP000813461">
    <property type="component" value="Unassembled WGS sequence"/>
</dbReference>
<proteinExistence type="predicted"/>
<protein>
    <submittedName>
        <fullName evidence="1">Uncharacterized protein</fullName>
    </submittedName>
</protein>
<keyword evidence="2" id="KW-1185">Reference proteome</keyword>
<accession>A0A8K0VTH0</accession>